<organism evidence="1 2">
    <name type="scientific">Candidatus Gottesmanbacteria bacterium GW2011_GWA2_47_9</name>
    <dbReference type="NCBI Taxonomy" id="1618445"/>
    <lineage>
        <taxon>Bacteria</taxon>
        <taxon>Candidatus Gottesmaniibacteriota</taxon>
    </lineage>
</organism>
<dbReference type="Proteomes" id="UP000034739">
    <property type="component" value="Unassembled WGS sequence"/>
</dbReference>
<accession>A0A0G1WUQ9</accession>
<evidence type="ECO:0000313" key="2">
    <source>
        <dbReference type="Proteomes" id="UP000034739"/>
    </source>
</evidence>
<evidence type="ECO:0000313" key="1">
    <source>
        <dbReference type="EMBL" id="KKU85920.1"/>
    </source>
</evidence>
<dbReference type="AlphaFoldDB" id="A0A0G1WUQ9"/>
<protein>
    <submittedName>
        <fullName evidence="1">Uncharacterized protein</fullName>
    </submittedName>
</protein>
<name>A0A0G1WUQ9_9BACT</name>
<comment type="caution">
    <text evidence="1">The sequence shown here is derived from an EMBL/GenBank/DDBJ whole genome shotgun (WGS) entry which is preliminary data.</text>
</comment>
<gene>
    <name evidence="1" type="ORF">UY16_C0066G0007</name>
</gene>
<sequence length="558" mass="63605">MNYEHAPRPLTELDSLVENALVVIGEQLATFPDLLPNYISIDPNRYVLCRKFLHEGWRVGTFLQAVNAVDKLTKSVTAETVNYLRAAIWEAPQRKPPIPTRELCISLTLATMTIGQKPITQLRELTDEYTEATCDMLESVLKSAPQSDVDPSAAAFSTSIVRNAVGKIRNYLRKTTEANAGYVLNAVNSGNIAQEADRLLQMRRQTPHHKMEVSPFKWLDVETFYQQTLKETIQRAYEQYRRRDYIVARTTAAHALSLQPDDEQIQKDLQKLIILSTPSTTELHMKKLTLMHALEQEKENEIQGAYETLTASPEQWEETDVFLQKVRTMILGRVQPALAKQRISESMHHIQNLQWEEALTRLRNAEYLGYDPTEIQKLRDQIKAFITVQLVVDNGDIESALSFWTEAVLNGLCPPALLPFKKRIDAEWSKQIENLTVDIDNPEDIKSQRIQVRRYLYLVENPIPDAEIWSAILGYLQNNSDSEVPETLPCRAEILQILTDIQNDNVEEAYIAIGKLEEAKHYIAAGVLLRVADVRAEHLYGREGATKTRLAFLNLAQT</sequence>
<reference evidence="1 2" key="1">
    <citation type="journal article" date="2015" name="Nature">
        <title>rRNA introns, odd ribosomes, and small enigmatic genomes across a large radiation of phyla.</title>
        <authorList>
            <person name="Brown C.T."/>
            <person name="Hug L.A."/>
            <person name="Thomas B.C."/>
            <person name="Sharon I."/>
            <person name="Castelle C.J."/>
            <person name="Singh A."/>
            <person name="Wilkins M.J."/>
            <person name="Williams K.H."/>
            <person name="Banfield J.F."/>
        </authorList>
    </citation>
    <scope>NUCLEOTIDE SEQUENCE [LARGE SCALE GENOMIC DNA]</scope>
</reference>
<proteinExistence type="predicted"/>
<dbReference type="EMBL" id="LCOY01000066">
    <property type="protein sequence ID" value="KKU85920.1"/>
    <property type="molecule type" value="Genomic_DNA"/>
</dbReference>